<feature type="non-terminal residue" evidence="2">
    <location>
        <position position="1"/>
    </location>
</feature>
<protein>
    <submittedName>
        <fullName evidence="2">Uncharacterized protein</fullName>
    </submittedName>
</protein>
<name>X0XDA3_9ZZZZ</name>
<dbReference type="AlphaFoldDB" id="X0XDA3"/>
<evidence type="ECO:0000256" key="1">
    <source>
        <dbReference type="SAM" id="MobiDB-lite"/>
    </source>
</evidence>
<comment type="caution">
    <text evidence="2">The sequence shown here is derived from an EMBL/GenBank/DDBJ whole genome shotgun (WGS) entry which is preliminary data.</text>
</comment>
<reference evidence="2" key="1">
    <citation type="journal article" date="2014" name="Front. Microbiol.">
        <title>High frequency of phylogenetically diverse reductive dehalogenase-homologous genes in deep subseafloor sedimentary metagenomes.</title>
        <authorList>
            <person name="Kawai M."/>
            <person name="Futagami T."/>
            <person name="Toyoda A."/>
            <person name="Takaki Y."/>
            <person name="Nishi S."/>
            <person name="Hori S."/>
            <person name="Arai W."/>
            <person name="Tsubouchi T."/>
            <person name="Morono Y."/>
            <person name="Uchiyama I."/>
            <person name="Ito T."/>
            <person name="Fujiyama A."/>
            <person name="Inagaki F."/>
            <person name="Takami H."/>
        </authorList>
    </citation>
    <scope>NUCLEOTIDE SEQUENCE</scope>
    <source>
        <strain evidence="2">Expedition CK06-06</strain>
    </source>
</reference>
<organism evidence="2">
    <name type="scientific">marine sediment metagenome</name>
    <dbReference type="NCBI Taxonomy" id="412755"/>
    <lineage>
        <taxon>unclassified sequences</taxon>
        <taxon>metagenomes</taxon>
        <taxon>ecological metagenomes</taxon>
    </lineage>
</organism>
<evidence type="ECO:0000313" key="2">
    <source>
        <dbReference type="EMBL" id="GAG33397.1"/>
    </source>
</evidence>
<dbReference type="EMBL" id="BARS01048145">
    <property type="protein sequence ID" value="GAG33397.1"/>
    <property type="molecule type" value="Genomic_DNA"/>
</dbReference>
<sequence length="87" mass="9396">LDSSAFHHSEGVLKNGAQHDQDKDIRSRPPGPAADEDDGAGADPRERQEKPSASQGLWFQGPEPARQGVEEGQTEAKDNPMGQGYQE</sequence>
<proteinExistence type="predicted"/>
<gene>
    <name evidence="2" type="ORF">S01H1_72222</name>
</gene>
<feature type="compositionally biased region" description="Basic and acidic residues" evidence="1">
    <location>
        <begin position="1"/>
        <end position="27"/>
    </location>
</feature>
<feature type="region of interest" description="Disordered" evidence="1">
    <location>
        <begin position="1"/>
        <end position="87"/>
    </location>
</feature>
<accession>X0XDA3</accession>